<reference evidence="2" key="1">
    <citation type="submission" date="2013-04" db="EMBL/GenBank/DDBJ databases">
        <authorList>
            <person name="Qu J."/>
            <person name="Murali S.C."/>
            <person name="Bandaranaike D."/>
            <person name="Bellair M."/>
            <person name="Blankenburg K."/>
            <person name="Chao H."/>
            <person name="Dinh H."/>
            <person name="Doddapaneni H."/>
            <person name="Downs B."/>
            <person name="Dugan-Rocha S."/>
            <person name="Elkadiri S."/>
            <person name="Gnanaolivu R.D."/>
            <person name="Hernandez B."/>
            <person name="Javaid M."/>
            <person name="Jayaseelan J.C."/>
            <person name="Lee S."/>
            <person name="Li M."/>
            <person name="Ming W."/>
            <person name="Munidasa M."/>
            <person name="Muniz J."/>
            <person name="Nguyen L."/>
            <person name="Ongeri F."/>
            <person name="Osuji N."/>
            <person name="Pu L.-L."/>
            <person name="Puazo M."/>
            <person name="Qu C."/>
            <person name="Quiroz J."/>
            <person name="Raj R."/>
            <person name="Weissenberger G."/>
            <person name="Xin Y."/>
            <person name="Zou X."/>
            <person name="Han Y."/>
            <person name="Richards S."/>
            <person name="Worley K."/>
            <person name="Muzny D."/>
            <person name="Gibbs R."/>
        </authorList>
    </citation>
    <scope>NUCLEOTIDE SEQUENCE</scope>
    <source>
        <strain evidence="2">Sampled in the wild</strain>
    </source>
</reference>
<dbReference type="SUPFAM" id="SSF54001">
    <property type="entry name" value="Cysteine proteinases"/>
    <property type="match status" value="1"/>
</dbReference>
<keyword evidence="3" id="KW-1185">Reference proteome</keyword>
<proteinExistence type="predicted"/>
<evidence type="ECO:0000259" key="1">
    <source>
        <dbReference type="PROSITE" id="PS50235"/>
    </source>
</evidence>
<dbReference type="OrthoDB" id="289038at2759"/>
<evidence type="ECO:0000313" key="2">
    <source>
        <dbReference type="EMBL" id="KAG8227310.1"/>
    </source>
</evidence>
<dbReference type="PROSITE" id="PS00972">
    <property type="entry name" value="USP_1"/>
    <property type="match status" value="1"/>
</dbReference>
<dbReference type="InterPro" id="IPR038765">
    <property type="entry name" value="Papain-like_cys_pep_sf"/>
</dbReference>
<organism evidence="2 3">
    <name type="scientific">Ladona fulva</name>
    <name type="common">Scarce chaser dragonfly</name>
    <name type="synonym">Libellula fulva</name>
    <dbReference type="NCBI Taxonomy" id="123851"/>
    <lineage>
        <taxon>Eukaryota</taxon>
        <taxon>Metazoa</taxon>
        <taxon>Ecdysozoa</taxon>
        <taxon>Arthropoda</taxon>
        <taxon>Hexapoda</taxon>
        <taxon>Insecta</taxon>
        <taxon>Pterygota</taxon>
        <taxon>Palaeoptera</taxon>
        <taxon>Odonata</taxon>
        <taxon>Epiprocta</taxon>
        <taxon>Anisoptera</taxon>
        <taxon>Libelluloidea</taxon>
        <taxon>Libellulidae</taxon>
        <taxon>Ladona</taxon>
    </lineage>
</organism>
<dbReference type="InterPro" id="IPR018200">
    <property type="entry name" value="USP_CS"/>
</dbReference>
<dbReference type="AlphaFoldDB" id="A0A8K0K4U2"/>
<reference evidence="2" key="2">
    <citation type="submission" date="2017-10" db="EMBL/GenBank/DDBJ databases">
        <title>Ladona fulva Genome sequencing and assembly.</title>
        <authorList>
            <person name="Murali S."/>
            <person name="Richards S."/>
            <person name="Bandaranaike D."/>
            <person name="Bellair M."/>
            <person name="Blankenburg K."/>
            <person name="Chao H."/>
            <person name="Dinh H."/>
            <person name="Doddapaneni H."/>
            <person name="Dugan-Rocha S."/>
            <person name="Elkadiri S."/>
            <person name="Gnanaolivu R."/>
            <person name="Hernandez B."/>
            <person name="Skinner E."/>
            <person name="Javaid M."/>
            <person name="Lee S."/>
            <person name="Li M."/>
            <person name="Ming W."/>
            <person name="Munidasa M."/>
            <person name="Muniz J."/>
            <person name="Nguyen L."/>
            <person name="Hughes D."/>
            <person name="Osuji N."/>
            <person name="Pu L.-L."/>
            <person name="Puazo M."/>
            <person name="Qu C."/>
            <person name="Quiroz J."/>
            <person name="Raj R."/>
            <person name="Weissenberger G."/>
            <person name="Xin Y."/>
            <person name="Zou X."/>
            <person name="Han Y."/>
            <person name="Worley K."/>
            <person name="Muzny D."/>
            <person name="Gibbs R."/>
        </authorList>
    </citation>
    <scope>NUCLEOTIDE SEQUENCE</scope>
    <source>
        <strain evidence="2">Sampled in the wild</strain>
    </source>
</reference>
<sequence length="124" mass="14293">MLIHKNKNMPIKRKDHLDKAAWAWAETVDHADITNVHIETAYRIKLKPCKAGSCRRNCRGNPHCLSGIGERSWLGDISDETWHRGEDPEAERRRGNSFVGLRNLGATCYVNSLLQLWFHNLAFR</sequence>
<gene>
    <name evidence="2" type="ORF">J437_LFUL004859</name>
</gene>
<dbReference type="InterPro" id="IPR028889">
    <property type="entry name" value="USP"/>
</dbReference>
<protein>
    <recommendedName>
        <fullName evidence="1">USP domain-containing protein</fullName>
    </recommendedName>
</protein>
<dbReference type="Proteomes" id="UP000792457">
    <property type="component" value="Unassembled WGS sequence"/>
</dbReference>
<name>A0A8K0K4U2_LADFU</name>
<dbReference type="EMBL" id="KZ308318">
    <property type="protein sequence ID" value="KAG8227310.1"/>
    <property type="molecule type" value="Genomic_DNA"/>
</dbReference>
<dbReference type="Gene3D" id="3.90.70.10">
    <property type="entry name" value="Cysteine proteinases"/>
    <property type="match status" value="1"/>
</dbReference>
<comment type="caution">
    <text evidence="2">The sequence shown here is derived from an EMBL/GenBank/DDBJ whole genome shotgun (WGS) entry which is preliminary data.</text>
</comment>
<accession>A0A8K0K4U2</accession>
<feature type="domain" description="USP" evidence="1">
    <location>
        <begin position="99"/>
        <end position="124"/>
    </location>
</feature>
<dbReference type="GO" id="GO:0004843">
    <property type="term" value="F:cysteine-type deubiquitinase activity"/>
    <property type="evidence" value="ECO:0007669"/>
    <property type="project" value="InterPro"/>
</dbReference>
<evidence type="ECO:0000313" key="3">
    <source>
        <dbReference type="Proteomes" id="UP000792457"/>
    </source>
</evidence>
<dbReference type="PROSITE" id="PS50235">
    <property type="entry name" value="USP_3"/>
    <property type="match status" value="1"/>
</dbReference>